<dbReference type="Pfam" id="PF01490">
    <property type="entry name" value="Aa_trans"/>
    <property type="match status" value="1"/>
</dbReference>
<dbReference type="RefSeq" id="XP_015466054.1">
    <property type="nucleotide sequence ID" value="XM_015613113.1"/>
</dbReference>
<feature type="domain" description="Amino acid transporter transmembrane" evidence="8">
    <location>
        <begin position="74"/>
        <end position="449"/>
    </location>
</feature>
<feature type="transmembrane region" description="Helical" evidence="7">
    <location>
        <begin position="468"/>
        <end position="490"/>
    </location>
</feature>
<dbReference type="EMBL" id="LMYN01000111">
    <property type="protein sequence ID" value="KRZ99951.1"/>
    <property type="molecule type" value="Genomic_DNA"/>
</dbReference>
<feature type="transmembrane region" description="Helical" evidence="7">
    <location>
        <begin position="106"/>
        <end position="131"/>
    </location>
</feature>
<evidence type="ECO:0000256" key="3">
    <source>
        <dbReference type="ARBA" id="ARBA00022692"/>
    </source>
</evidence>
<feature type="transmembrane region" description="Helical" evidence="7">
    <location>
        <begin position="300"/>
        <end position="323"/>
    </location>
</feature>
<keyword evidence="3 7" id="KW-0812">Transmembrane</keyword>
<reference evidence="9 10" key="1">
    <citation type="submission" date="2015-11" db="EMBL/GenBank/DDBJ databases">
        <title>The genome of Debaryomyces fabryi.</title>
        <authorList>
            <person name="Tafer H."/>
            <person name="Lopandic K."/>
        </authorList>
    </citation>
    <scope>NUCLEOTIDE SEQUENCE [LARGE SCALE GENOMIC DNA]</scope>
    <source>
        <strain evidence="9 10">CBS 789</strain>
    </source>
</reference>
<proteinExistence type="inferred from homology"/>
<dbReference type="PANTHER" id="PTHR22950">
    <property type="entry name" value="AMINO ACID TRANSPORTER"/>
    <property type="match status" value="1"/>
</dbReference>
<feature type="transmembrane region" description="Helical" evidence="7">
    <location>
        <begin position="383"/>
        <end position="408"/>
    </location>
</feature>
<dbReference type="FunFam" id="1.20.1740.10:FF:000039">
    <property type="entry name" value="Neutral amino acid transporter (Eurofung)"/>
    <property type="match status" value="1"/>
</dbReference>
<feature type="region of interest" description="Disordered" evidence="6">
    <location>
        <begin position="1"/>
        <end position="30"/>
    </location>
</feature>
<evidence type="ECO:0000259" key="8">
    <source>
        <dbReference type="Pfam" id="PF01490"/>
    </source>
</evidence>
<dbReference type="OrthoDB" id="294730at2759"/>
<dbReference type="Proteomes" id="UP000054251">
    <property type="component" value="Unassembled WGS sequence"/>
</dbReference>
<name>A0A0V1PUU0_9ASCO</name>
<keyword evidence="5 7" id="KW-0472">Membrane</keyword>
<feature type="compositionally biased region" description="Low complexity" evidence="6">
    <location>
        <begin position="7"/>
        <end position="19"/>
    </location>
</feature>
<gene>
    <name evidence="9" type="ORF">AC631_04284</name>
</gene>
<feature type="transmembrane region" description="Helical" evidence="7">
    <location>
        <begin position="217"/>
        <end position="238"/>
    </location>
</feature>
<comment type="caution">
    <text evidence="9">The sequence shown here is derived from an EMBL/GenBank/DDBJ whole genome shotgun (WGS) entry which is preliminary data.</text>
</comment>
<evidence type="ECO:0000313" key="9">
    <source>
        <dbReference type="EMBL" id="KRZ99951.1"/>
    </source>
</evidence>
<comment type="similarity">
    <text evidence="2">Belongs to the amino acid/polyamine transporter 2 family.</text>
</comment>
<keyword evidence="10" id="KW-1185">Reference proteome</keyword>
<accession>A0A0V1PUU0</accession>
<evidence type="ECO:0000256" key="7">
    <source>
        <dbReference type="SAM" id="Phobius"/>
    </source>
</evidence>
<dbReference type="InterPro" id="IPR013057">
    <property type="entry name" value="AA_transpt_TM"/>
</dbReference>
<organism evidence="9 10">
    <name type="scientific">Debaryomyces fabryi</name>
    <dbReference type="NCBI Taxonomy" id="58627"/>
    <lineage>
        <taxon>Eukaryota</taxon>
        <taxon>Fungi</taxon>
        <taxon>Dikarya</taxon>
        <taxon>Ascomycota</taxon>
        <taxon>Saccharomycotina</taxon>
        <taxon>Pichiomycetes</taxon>
        <taxon>Debaryomycetaceae</taxon>
        <taxon>Debaryomyces</taxon>
    </lineage>
</organism>
<evidence type="ECO:0000256" key="1">
    <source>
        <dbReference type="ARBA" id="ARBA00004141"/>
    </source>
</evidence>
<evidence type="ECO:0000256" key="6">
    <source>
        <dbReference type="SAM" id="MobiDB-lite"/>
    </source>
</evidence>
<sequence>MGSISNPDSRYYRSSSDSPGVYGGPFDKDFDKLSASQQDLAKEKMSEKDIELANDEFIEAQIIEESQHQINYRNCSWQKTAGLLFSEYICLAIMSFPWSYSVLGLVPGLILTVFVSLTVLYTGLIITDYVAAYPHVTNVCDIGQHLFFGSKVVWYVTALMFLLNNTLIQALHVLTGAKYFNTISDNSTICSIVFAVVTMIICFLLSLPRTFSSLSSVAYFSAITMFIAVLLSMIFAGIQEHPNGYDELKEAVSWRLFPAKGTTYVEGMSAFLNIVYTFVGQITYPSFISQMKRPKDFKKALYIVTLCEVITFALCGAIVYVYVGDDYMVAPAFGGLSGNYKKVAFSFALPTILFLGSLYGNVSSQFLFLKIFNKDSAHRNNHTIVGWGTWIGLNLFLWVIAFIIAEVIPFFSDLLSLMCSLFDCWFGFVFWGVAFFKLKRLHYSKLGESKLSVFKIFHRATPVGKVEVIINIFLIGIGIYILGPGLYATIQSIILSYQANAYGSVFSCVSNAI</sequence>
<feature type="transmembrane region" description="Helical" evidence="7">
    <location>
        <begin position="343"/>
        <end position="362"/>
    </location>
</feature>
<protein>
    <recommendedName>
        <fullName evidence="8">Amino acid transporter transmembrane domain-containing protein</fullName>
    </recommendedName>
</protein>
<feature type="transmembrane region" description="Helical" evidence="7">
    <location>
        <begin position="414"/>
        <end position="436"/>
    </location>
</feature>
<evidence type="ECO:0000256" key="5">
    <source>
        <dbReference type="ARBA" id="ARBA00023136"/>
    </source>
</evidence>
<evidence type="ECO:0000313" key="10">
    <source>
        <dbReference type="Proteomes" id="UP000054251"/>
    </source>
</evidence>
<feature type="transmembrane region" description="Helical" evidence="7">
    <location>
        <begin position="186"/>
        <end position="205"/>
    </location>
</feature>
<comment type="subcellular location">
    <subcellularLocation>
        <location evidence="1">Membrane</location>
        <topology evidence="1">Multi-pass membrane protein</topology>
    </subcellularLocation>
</comment>
<dbReference type="GO" id="GO:0015179">
    <property type="term" value="F:L-amino acid transmembrane transporter activity"/>
    <property type="evidence" value="ECO:0007669"/>
    <property type="project" value="TreeGrafter"/>
</dbReference>
<feature type="transmembrane region" description="Helical" evidence="7">
    <location>
        <begin position="81"/>
        <end position="100"/>
    </location>
</feature>
<dbReference type="GO" id="GO:0016020">
    <property type="term" value="C:membrane"/>
    <property type="evidence" value="ECO:0007669"/>
    <property type="project" value="UniProtKB-SubCell"/>
</dbReference>
<evidence type="ECO:0000256" key="2">
    <source>
        <dbReference type="ARBA" id="ARBA00008066"/>
    </source>
</evidence>
<dbReference type="GeneID" id="26841293"/>
<feature type="transmembrane region" description="Helical" evidence="7">
    <location>
        <begin position="270"/>
        <end position="288"/>
    </location>
</feature>
<feature type="transmembrane region" description="Helical" evidence="7">
    <location>
        <begin position="152"/>
        <end position="174"/>
    </location>
</feature>
<dbReference type="AlphaFoldDB" id="A0A0V1PUU0"/>
<evidence type="ECO:0000256" key="4">
    <source>
        <dbReference type="ARBA" id="ARBA00022989"/>
    </source>
</evidence>
<keyword evidence="4 7" id="KW-1133">Transmembrane helix</keyword>
<dbReference type="PANTHER" id="PTHR22950:SF20">
    <property type="entry name" value="AMINO ACID TRANSPORTER (EUROFUNG)"/>
    <property type="match status" value="1"/>
</dbReference>